<name>A0ABR1HUG3_9HYPO</name>
<keyword evidence="3" id="KW-1185">Reference proteome</keyword>
<evidence type="ECO:0000313" key="3">
    <source>
        <dbReference type="Proteomes" id="UP001498476"/>
    </source>
</evidence>
<sequence length="660" mass="75849">METARYIDPEPGALVQRFSWEIEARERTEADTEEFDQLRSDFISERERRDRERQESIRRIEAQFSVTRSDDVLIFNKAKYQLREVMTKFQDLVPVQLKTDGSPTSWEDIWAAATEAQAQWEAKAKETRVGQVKHWVRRMCNGMNNHSSALKMLPSESEYVSLVAGSVTMIIKASANYINIAESFARGIVDVNDAVNLEHLSHVYDTPVLQQLTMRLYVQIFTYLIKFMTWYTDRSRKRFLRSFNENVNRLFEDDLNQVKQISNLLSRQIQMYMSADARVSKLMLEDLSGDMQYLLKLSEAGERQSRLRDAANPEVLQRAWRCHMEKTKEEVRECVQEVMKDYQEMMRRGISGSGITNLLVQQASRDMPSSPQSSANHRGSDLEASITLGSSRTASTEELNHHTMQEAIDIRFESRHFEDYFTWDNVHPVLEAPLPLLADATFLGRLDYFTTSMESTVLYAHGQYQGESTNLLRQSVSAYAVHSQEAGVPVVTYFCQLPHDEPPEHRSRESIELSALLYAMIRQVVNLLPVDTTNIPLDMEMFSTLDGTLRTWQEALTLFEQLVRCVELPLLLFVIDGINVLEDQFEHSTDEQLESLVRCLARMTNMGAVGEDRIVKVLFATMGLSETLCQLLDRDDMISCTTSSPRGTRKSLRARRVVSS</sequence>
<proteinExistence type="predicted"/>
<dbReference type="EMBL" id="JAZAVJ010000005">
    <property type="protein sequence ID" value="KAK7424338.1"/>
    <property type="molecule type" value="Genomic_DNA"/>
</dbReference>
<accession>A0ABR1HUG3</accession>
<protein>
    <recommendedName>
        <fullName evidence="1">DUF7708 domain-containing protein</fullName>
    </recommendedName>
</protein>
<feature type="domain" description="DUF7708" evidence="1">
    <location>
        <begin position="135"/>
        <end position="269"/>
    </location>
</feature>
<dbReference type="Pfam" id="PF24809">
    <property type="entry name" value="DUF7708"/>
    <property type="match status" value="1"/>
</dbReference>
<comment type="caution">
    <text evidence="2">The sequence shown here is derived from an EMBL/GenBank/DDBJ whole genome shotgun (WGS) entry which is preliminary data.</text>
</comment>
<evidence type="ECO:0000259" key="1">
    <source>
        <dbReference type="Pfam" id="PF24809"/>
    </source>
</evidence>
<dbReference type="InterPro" id="IPR056125">
    <property type="entry name" value="DUF7708"/>
</dbReference>
<gene>
    <name evidence="2" type="ORF">QQX98_000606</name>
</gene>
<reference evidence="2 3" key="1">
    <citation type="journal article" date="2025" name="Microbiol. Resour. Announc.">
        <title>Draft genome sequences for Neonectria magnoliae and Neonectria punicea, canker pathogens of Liriodendron tulipifera and Acer saccharum in West Virginia.</title>
        <authorList>
            <person name="Petronek H.M."/>
            <person name="Kasson M.T."/>
            <person name="Metheny A.M."/>
            <person name="Stauder C.M."/>
            <person name="Lovett B."/>
            <person name="Lynch S.C."/>
            <person name="Garnas J.R."/>
            <person name="Kasson L.R."/>
            <person name="Stajich J.E."/>
        </authorList>
    </citation>
    <scope>NUCLEOTIDE SEQUENCE [LARGE SCALE GENOMIC DNA]</scope>
    <source>
        <strain evidence="2 3">NRRL 64653</strain>
    </source>
</reference>
<dbReference type="Proteomes" id="UP001498476">
    <property type="component" value="Unassembled WGS sequence"/>
</dbReference>
<organism evidence="2 3">
    <name type="scientific">Neonectria punicea</name>
    <dbReference type="NCBI Taxonomy" id="979145"/>
    <lineage>
        <taxon>Eukaryota</taxon>
        <taxon>Fungi</taxon>
        <taxon>Dikarya</taxon>
        <taxon>Ascomycota</taxon>
        <taxon>Pezizomycotina</taxon>
        <taxon>Sordariomycetes</taxon>
        <taxon>Hypocreomycetidae</taxon>
        <taxon>Hypocreales</taxon>
        <taxon>Nectriaceae</taxon>
        <taxon>Neonectria</taxon>
    </lineage>
</organism>
<evidence type="ECO:0000313" key="2">
    <source>
        <dbReference type="EMBL" id="KAK7424338.1"/>
    </source>
</evidence>